<sequence length="229" mass="25269">MSKPIMPKPKGTVQVDLATFQQWQHFTRLLTEAQSKIVDQQVAFDVTKLTTALTYGLQLSDSSLTAKVVGCDGQAEPQSVVSGNHYTLWPRIDGGVDLVEERGSIELKKGTLTEKDIRQSGLVGGDVVTAVIDDAKHVSAVKKVNQVPIETDLVTLSRATVENGDILGLAGRLVVTHNSSTTITDPSGMPYPYVIPQPIVDQFHVRVDDSVDLRWYRDELLTIRLIWKY</sequence>
<name>A0ABW1S1X7_9LACO</name>
<evidence type="ECO:0000313" key="2">
    <source>
        <dbReference type="Proteomes" id="UP001596282"/>
    </source>
</evidence>
<reference evidence="2" key="1">
    <citation type="journal article" date="2019" name="Int. J. Syst. Evol. Microbiol.">
        <title>The Global Catalogue of Microorganisms (GCM) 10K type strain sequencing project: providing services to taxonomists for standard genome sequencing and annotation.</title>
        <authorList>
            <consortium name="The Broad Institute Genomics Platform"/>
            <consortium name="The Broad Institute Genome Sequencing Center for Infectious Disease"/>
            <person name="Wu L."/>
            <person name="Ma J."/>
        </authorList>
    </citation>
    <scope>NUCLEOTIDE SEQUENCE [LARGE SCALE GENOMIC DNA]</scope>
    <source>
        <strain evidence="2">CCM 8933</strain>
    </source>
</reference>
<protein>
    <submittedName>
        <fullName evidence="1">Uncharacterized protein</fullName>
    </submittedName>
</protein>
<dbReference type="EMBL" id="JBHSSC010000037">
    <property type="protein sequence ID" value="MFC6181370.1"/>
    <property type="molecule type" value="Genomic_DNA"/>
</dbReference>
<gene>
    <name evidence="1" type="ORF">ACFP5Y_09065</name>
</gene>
<keyword evidence="2" id="KW-1185">Reference proteome</keyword>
<accession>A0ABW1S1X7</accession>
<organism evidence="1 2">
    <name type="scientific">Lactiplantibacillus daowaiensis</name>
    <dbReference type="NCBI Taxonomy" id="2559918"/>
    <lineage>
        <taxon>Bacteria</taxon>
        <taxon>Bacillati</taxon>
        <taxon>Bacillota</taxon>
        <taxon>Bacilli</taxon>
        <taxon>Lactobacillales</taxon>
        <taxon>Lactobacillaceae</taxon>
        <taxon>Lactiplantibacillus</taxon>
    </lineage>
</organism>
<comment type="caution">
    <text evidence="1">The sequence shown here is derived from an EMBL/GenBank/DDBJ whole genome shotgun (WGS) entry which is preliminary data.</text>
</comment>
<proteinExistence type="predicted"/>
<dbReference type="Proteomes" id="UP001596282">
    <property type="component" value="Unassembled WGS sequence"/>
</dbReference>
<dbReference type="RefSeq" id="WP_137628946.1">
    <property type="nucleotide sequence ID" value="NZ_BJDJ01000014.1"/>
</dbReference>
<evidence type="ECO:0000313" key="1">
    <source>
        <dbReference type="EMBL" id="MFC6181370.1"/>
    </source>
</evidence>